<dbReference type="OrthoDB" id="2299708at2"/>
<evidence type="ECO:0000256" key="1">
    <source>
        <dbReference type="SAM" id="Phobius"/>
    </source>
</evidence>
<dbReference type="InterPro" id="IPR024515">
    <property type="entry name" value="DUF3397"/>
</dbReference>
<sequence>MRYFWLWVALPWVLTLGYYVVRQVLPLTWRRRLRPVDLMTLCLLIPLYVMLRFKYQLAAGSLILVFVMLAGMFSAFFLAWHRGEILFKTFFKFWWRLMFFVNLISYVGCLIGLIFVK</sequence>
<dbReference type="Proteomes" id="UP000051461">
    <property type="component" value="Unassembled WGS sequence"/>
</dbReference>
<organism evidence="2 3">
    <name type="scientific">Loigolactobacillus bifermentans DSM 20003</name>
    <dbReference type="NCBI Taxonomy" id="1423726"/>
    <lineage>
        <taxon>Bacteria</taxon>
        <taxon>Bacillati</taxon>
        <taxon>Bacillota</taxon>
        <taxon>Bacilli</taxon>
        <taxon>Lactobacillales</taxon>
        <taxon>Lactobacillaceae</taxon>
        <taxon>Loigolactobacillus</taxon>
    </lineage>
</organism>
<dbReference type="EMBL" id="AZDA01000013">
    <property type="protein sequence ID" value="KRK40457.1"/>
    <property type="molecule type" value="Genomic_DNA"/>
</dbReference>
<accession>A0A0R1H362</accession>
<keyword evidence="1" id="KW-0812">Transmembrane</keyword>
<evidence type="ECO:0000313" key="3">
    <source>
        <dbReference type="Proteomes" id="UP000051461"/>
    </source>
</evidence>
<feature type="transmembrane region" description="Helical" evidence="1">
    <location>
        <begin position="6"/>
        <end position="21"/>
    </location>
</feature>
<comment type="caution">
    <text evidence="2">The sequence shown here is derived from an EMBL/GenBank/DDBJ whole genome shotgun (WGS) entry which is preliminary data.</text>
</comment>
<keyword evidence="3" id="KW-1185">Reference proteome</keyword>
<protein>
    <recommendedName>
        <fullName evidence="4">DUF3397 domain-containing protein</fullName>
    </recommendedName>
</protein>
<dbReference type="RefSeq" id="WP_057903544.1">
    <property type="nucleotide sequence ID" value="NZ_AZDA01000013.1"/>
</dbReference>
<evidence type="ECO:0000313" key="2">
    <source>
        <dbReference type="EMBL" id="KRK40457.1"/>
    </source>
</evidence>
<reference evidence="2 3" key="1">
    <citation type="journal article" date="2015" name="Genome Announc.">
        <title>Expanding the biotechnology potential of lactobacilli through comparative genomics of 213 strains and associated genera.</title>
        <authorList>
            <person name="Sun Z."/>
            <person name="Harris H.M."/>
            <person name="McCann A."/>
            <person name="Guo C."/>
            <person name="Argimon S."/>
            <person name="Zhang W."/>
            <person name="Yang X."/>
            <person name="Jeffery I.B."/>
            <person name="Cooney J.C."/>
            <person name="Kagawa T.F."/>
            <person name="Liu W."/>
            <person name="Song Y."/>
            <person name="Salvetti E."/>
            <person name="Wrobel A."/>
            <person name="Rasinkangas P."/>
            <person name="Parkhill J."/>
            <person name="Rea M.C."/>
            <person name="O'Sullivan O."/>
            <person name="Ritari J."/>
            <person name="Douillard F.P."/>
            <person name="Paul Ross R."/>
            <person name="Yang R."/>
            <person name="Briner A.E."/>
            <person name="Felis G.E."/>
            <person name="de Vos W.M."/>
            <person name="Barrangou R."/>
            <person name="Klaenhammer T.R."/>
            <person name="Caufield P.W."/>
            <person name="Cui Y."/>
            <person name="Zhang H."/>
            <person name="O'Toole P.W."/>
        </authorList>
    </citation>
    <scope>NUCLEOTIDE SEQUENCE [LARGE SCALE GENOMIC DNA]</scope>
    <source>
        <strain evidence="2 3">DSM 20003</strain>
    </source>
</reference>
<keyword evidence="1" id="KW-1133">Transmembrane helix</keyword>
<proteinExistence type="predicted"/>
<dbReference type="STRING" id="1423726.FC07_GL000468"/>
<feature type="transmembrane region" description="Helical" evidence="1">
    <location>
        <begin position="93"/>
        <end position="116"/>
    </location>
</feature>
<dbReference type="PATRIC" id="fig|1423726.3.peg.482"/>
<dbReference type="Pfam" id="PF11877">
    <property type="entry name" value="DUF3397"/>
    <property type="match status" value="1"/>
</dbReference>
<gene>
    <name evidence="2" type="ORF">FC07_GL000468</name>
</gene>
<evidence type="ECO:0008006" key="4">
    <source>
        <dbReference type="Google" id="ProtNLM"/>
    </source>
</evidence>
<name>A0A0R1H362_9LACO</name>
<dbReference type="AlphaFoldDB" id="A0A0R1H362"/>
<keyword evidence="1" id="KW-0472">Membrane</keyword>
<feature type="transmembrane region" description="Helical" evidence="1">
    <location>
        <begin position="57"/>
        <end position="81"/>
    </location>
</feature>